<accession>A0ABV9KIC5</accession>
<dbReference type="Pfam" id="PF07845">
    <property type="entry name" value="DUF1636"/>
    <property type="match status" value="1"/>
</dbReference>
<name>A0ABV9KIC5_9RHOB</name>
<dbReference type="InterPro" id="IPR012863">
    <property type="entry name" value="DUF1636"/>
</dbReference>
<evidence type="ECO:0000313" key="2">
    <source>
        <dbReference type="Proteomes" id="UP001595973"/>
    </source>
</evidence>
<comment type="caution">
    <text evidence="1">The sequence shown here is derived from an EMBL/GenBank/DDBJ whole genome shotgun (WGS) entry which is preliminary data.</text>
</comment>
<gene>
    <name evidence="1" type="ORF">ACFO5X_14945</name>
</gene>
<protein>
    <submittedName>
        <fullName evidence="1">DUF1636 family protein</fullName>
    </submittedName>
</protein>
<dbReference type="EMBL" id="JBHSGI010000024">
    <property type="protein sequence ID" value="MFC4669859.1"/>
    <property type="molecule type" value="Genomic_DNA"/>
</dbReference>
<proteinExistence type="predicted"/>
<keyword evidence="2" id="KW-1185">Reference proteome</keyword>
<dbReference type="Proteomes" id="UP001595973">
    <property type="component" value="Unassembled WGS sequence"/>
</dbReference>
<evidence type="ECO:0000313" key="1">
    <source>
        <dbReference type="EMBL" id="MFC4669859.1"/>
    </source>
</evidence>
<sequence>MQKMPADPALRLLVCSTCHRESGSAAEECLRAQAMMAQAGIEADVAEFACLGGCDTPRSIAVQAAGRASYVFSGLGADWPDHDIAAFCRLYLNAPNGWIEDARPAGQLRFHLRARVPALPSVAEGD</sequence>
<organism evidence="1 2">
    <name type="scientific">Seohaeicola nanhaiensis</name>
    <dbReference type="NCBI Taxonomy" id="1387282"/>
    <lineage>
        <taxon>Bacteria</taxon>
        <taxon>Pseudomonadati</taxon>
        <taxon>Pseudomonadota</taxon>
        <taxon>Alphaproteobacteria</taxon>
        <taxon>Rhodobacterales</taxon>
        <taxon>Roseobacteraceae</taxon>
        <taxon>Seohaeicola</taxon>
    </lineage>
</organism>
<reference evidence="2" key="1">
    <citation type="journal article" date="2019" name="Int. J. Syst. Evol. Microbiol.">
        <title>The Global Catalogue of Microorganisms (GCM) 10K type strain sequencing project: providing services to taxonomists for standard genome sequencing and annotation.</title>
        <authorList>
            <consortium name="The Broad Institute Genomics Platform"/>
            <consortium name="The Broad Institute Genome Sequencing Center for Infectious Disease"/>
            <person name="Wu L."/>
            <person name="Ma J."/>
        </authorList>
    </citation>
    <scope>NUCLEOTIDE SEQUENCE [LARGE SCALE GENOMIC DNA]</scope>
    <source>
        <strain evidence="2">CGMCC 4.7283</strain>
    </source>
</reference>
<dbReference type="RefSeq" id="WP_380718273.1">
    <property type="nucleotide sequence ID" value="NZ_JBHSGI010000024.1"/>
</dbReference>